<accession>A0ABP9VEP8</accession>
<sequence length="203" mass="22080">MTRAPWPSLQEWRQRSRDSLSTMWQRGIDILEYQDPALIRQVSALGAARGGRRRSLSFVLVAAALNALFALAVGVLSGTAFESLVHSFFGFLLTFSLTTGLAFVVGRLLGGKAAFRPFVYVTAISAVPLQVLEALLSVISSLIPVLGFYVLVAVSVLMVLARLYILNLVTQATMQFAHPWQRWVMFAVLLALLVVSGGSLILG</sequence>
<feature type="transmembrane region" description="Helical" evidence="1">
    <location>
        <begin position="58"/>
        <end position="81"/>
    </location>
</feature>
<keyword evidence="1" id="KW-0472">Membrane</keyword>
<gene>
    <name evidence="2" type="ORF">Dxin01_01542</name>
</gene>
<name>A0ABP9VEP8_9DEIO</name>
<organism evidence="2 3">
    <name type="scientific">Deinococcus xinjiangensis</name>
    <dbReference type="NCBI Taxonomy" id="457454"/>
    <lineage>
        <taxon>Bacteria</taxon>
        <taxon>Thermotogati</taxon>
        <taxon>Deinococcota</taxon>
        <taxon>Deinococci</taxon>
        <taxon>Deinococcales</taxon>
        <taxon>Deinococcaceae</taxon>
        <taxon>Deinococcus</taxon>
    </lineage>
</organism>
<feature type="transmembrane region" description="Helical" evidence="1">
    <location>
        <begin position="182"/>
        <end position="202"/>
    </location>
</feature>
<keyword evidence="3" id="KW-1185">Reference proteome</keyword>
<protein>
    <recommendedName>
        <fullName evidence="4">Yip1 domain-containing protein</fullName>
    </recommendedName>
</protein>
<evidence type="ECO:0000256" key="1">
    <source>
        <dbReference type="SAM" id="Phobius"/>
    </source>
</evidence>
<evidence type="ECO:0000313" key="2">
    <source>
        <dbReference type="EMBL" id="GAA5501803.1"/>
    </source>
</evidence>
<feature type="transmembrane region" description="Helical" evidence="1">
    <location>
        <begin position="118"/>
        <end position="140"/>
    </location>
</feature>
<comment type="caution">
    <text evidence="2">The sequence shown here is derived from an EMBL/GenBank/DDBJ whole genome shotgun (WGS) entry which is preliminary data.</text>
</comment>
<reference evidence="2 3" key="1">
    <citation type="submission" date="2024-02" db="EMBL/GenBank/DDBJ databases">
        <title>Deinococcus xinjiangensis NBRC 107630.</title>
        <authorList>
            <person name="Ichikawa N."/>
            <person name="Katano-Makiyama Y."/>
            <person name="Hidaka K."/>
        </authorList>
    </citation>
    <scope>NUCLEOTIDE SEQUENCE [LARGE SCALE GENOMIC DNA]</scope>
    <source>
        <strain evidence="2 3">NBRC 107630</strain>
    </source>
</reference>
<dbReference type="RefSeq" id="WP_353541773.1">
    <property type="nucleotide sequence ID" value="NZ_BAABRN010000013.1"/>
</dbReference>
<dbReference type="EMBL" id="BAABRN010000013">
    <property type="protein sequence ID" value="GAA5501803.1"/>
    <property type="molecule type" value="Genomic_DNA"/>
</dbReference>
<feature type="transmembrane region" description="Helical" evidence="1">
    <location>
        <begin position="87"/>
        <end position="106"/>
    </location>
</feature>
<keyword evidence="1" id="KW-0812">Transmembrane</keyword>
<proteinExistence type="predicted"/>
<evidence type="ECO:0000313" key="3">
    <source>
        <dbReference type="Proteomes" id="UP001458946"/>
    </source>
</evidence>
<keyword evidence="1" id="KW-1133">Transmembrane helix</keyword>
<dbReference type="Proteomes" id="UP001458946">
    <property type="component" value="Unassembled WGS sequence"/>
</dbReference>
<feature type="transmembrane region" description="Helical" evidence="1">
    <location>
        <begin position="146"/>
        <end position="170"/>
    </location>
</feature>
<evidence type="ECO:0008006" key="4">
    <source>
        <dbReference type="Google" id="ProtNLM"/>
    </source>
</evidence>